<gene>
    <name evidence="1" type="ORF">PAXRUDRAFT_836490</name>
</gene>
<proteinExistence type="predicted"/>
<dbReference type="EMBL" id="KN830972">
    <property type="protein sequence ID" value="KIK72311.1"/>
    <property type="molecule type" value="Genomic_DNA"/>
</dbReference>
<organism evidence="1 2">
    <name type="scientific">Paxillus rubicundulus Ve08.2h10</name>
    <dbReference type="NCBI Taxonomy" id="930991"/>
    <lineage>
        <taxon>Eukaryota</taxon>
        <taxon>Fungi</taxon>
        <taxon>Dikarya</taxon>
        <taxon>Basidiomycota</taxon>
        <taxon>Agaricomycotina</taxon>
        <taxon>Agaricomycetes</taxon>
        <taxon>Agaricomycetidae</taxon>
        <taxon>Boletales</taxon>
        <taxon>Paxilineae</taxon>
        <taxon>Paxillaceae</taxon>
        <taxon>Paxillus</taxon>
    </lineage>
</organism>
<reference evidence="1 2" key="1">
    <citation type="submission" date="2014-04" db="EMBL/GenBank/DDBJ databases">
        <authorList>
            <consortium name="DOE Joint Genome Institute"/>
            <person name="Kuo A."/>
            <person name="Kohler A."/>
            <person name="Jargeat P."/>
            <person name="Nagy L.G."/>
            <person name="Floudas D."/>
            <person name="Copeland A."/>
            <person name="Barry K.W."/>
            <person name="Cichocki N."/>
            <person name="Veneault-Fourrey C."/>
            <person name="LaButti K."/>
            <person name="Lindquist E.A."/>
            <person name="Lipzen A."/>
            <person name="Lundell T."/>
            <person name="Morin E."/>
            <person name="Murat C."/>
            <person name="Sun H."/>
            <person name="Tunlid A."/>
            <person name="Henrissat B."/>
            <person name="Grigoriev I.V."/>
            <person name="Hibbett D.S."/>
            <person name="Martin F."/>
            <person name="Nordberg H.P."/>
            <person name="Cantor M.N."/>
            <person name="Hua S.X."/>
        </authorList>
    </citation>
    <scope>NUCLEOTIDE SEQUENCE [LARGE SCALE GENOMIC DNA]</scope>
    <source>
        <strain evidence="1 2">Ve08.2h10</strain>
    </source>
</reference>
<evidence type="ECO:0000313" key="2">
    <source>
        <dbReference type="Proteomes" id="UP000054538"/>
    </source>
</evidence>
<reference evidence="2" key="2">
    <citation type="submission" date="2015-01" db="EMBL/GenBank/DDBJ databases">
        <title>Evolutionary Origins and Diversification of the Mycorrhizal Mutualists.</title>
        <authorList>
            <consortium name="DOE Joint Genome Institute"/>
            <consortium name="Mycorrhizal Genomics Consortium"/>
            <person name="Kohler A."/>
            <person name="Kuo A."/>
            <person name="Nagy L.G."/>
            <person name="Floudas D."/>
            <person name="Copeland A."/>
            <person name="Barry K.W."/>
            <person name="Cichocki N."/>
            <person name="Veneault-Fourrey C."/>
            <person name="LaButti K."/>
            <person name="Lindquist E.A."/>
            <person name="Lipzen A."/>
            <person name="Lundell T."/>
            <person name="Morin E."/>
            <person name="Murat C."/>
            <person name="Riley R."/>
            <person name="Ohm R."/>
            <person name="Sun H."/>
            <person name="Tunlid A."/>
            <person name="Henrissat B."/>
            <person name="Grigoriev I.V."/>
            <person name="Hibbett D.S."/>
            <person name="Martin F."/>
        </authorList>
    </citation>
    <scope>NUCLEOTIDE SEQUENCE [LARGE SCALE GENOMIC DNA]</scope>
    <source>
        <strain evidence="2">Ve08.2h10</strain>
    </source>
</reference>
<protein>
    <submittedName>
        <fullName evidence="1">Uncharacterized protein</fullName>
    </submittedName>
</protein>
<evidence type="ECO:0000313" key="1">
    <source>
        <dbReference type="EMBL" id="KIK72311.1"/>
    </source>
</evidence>
<dbReference type="AlphaFoldDB" id="A0A0D0CNK5"/>
<name>A0A0D0CNK5_9AGAM</name>
<keyword evidence="2" id="KW-1185">Reference proteome</keyword>
<dbReference type="Proteomes" id="UP000054538">
    <property type="component" value="Unassembled WGS sequence"/>
</dbReference>
<sequence length="113" mass="12935">MVDARTSAVTVMRRTKSDEYSSHNAQRFRCPRYDQRMKLSHYGPWSDFPIDSGAPESLAPDVTKTAPASLAYPRFPLTKRDPSSWDIILGYKTHSRKHLLSNPHFRPPVFSSL</sequence>
<dbReference type="HOGENOM" id="CLU_2134331_0_0_1"/>
<dbReference type="InParanoid" id="A0A0D0CNK5"/>
<accession>A0A0D0CNK5</accession>